<gene>
    <name evidence="2" type="ORF">Hyperionvirus6_70</name>
</gene>
<evidence type="ECO:0000313" key="2">
    <source>
        <dbReference type="EMBL" id="AYV83389.1"/>
    </source>
</evidence>
<protein>
    <submittedName>
        <fullName evidence="2">Uncharacterized protein</fullName>
    </submittedName>
</protein>
<reference evidence="2" key="1">
    <citation type="submission" date="2018-10" db="EMBL/GenBank/DDBJ databases">
        <title>Hidden diversity of soil giant viruses.</title>
        <authorList>
            <person name="Schulz F."/>
            <person name="Alteio L."/>
            <person name="Goudeau D."/>
            <person name="Ryan E.M."/>
            <person name="Malmstrom R.R."/>
            <person name="Blanchard J."/>
            <person name="Woyke T."/>
        </authorList>
    </citation>
    <scope>NUCLEOTIDE SEQUENCE</scope>
    <source>
        <strain evidence="2">HYV1</strain>
    </source>
</reference>
<feature type="transmembrane region" description="Helical" evidence="1">
    <location>
        <begin position="125"/>
        <end position="142"/>
    </location>
</feature>
<keyword evidence="1" id="KW-1133">Transmembrane helix</keyword>
<feature type="transmembrane region" description="Helical" evidence="1">
    <location>
        <begin position="58"/>
        <end position="76"/>
    </location>
</feature>
<keyword evidence="1" id="KW-0472">Membrane</keyword>
<keyword evidence="1" id="KW-0812">Transmembrane</keyword>
<proteinExistence type="predicted"/>
<dbReference type="EMBL" id="MK072388">
    <property type="protein sequence ID" value="AYV83389.1"/>
    <property type="molecule type" value="Genomic_DNA"/>
</dbReference>
<accession>A0A3G5ADE6</accession>
<feature type="transmembrane region" description="Helical" evidence="1">
    <location>
        <begin position="34"/>
        <end position="52"/>
    </location>
</feature>
<sequence>MSANLLLRPLTDIISSYKDIKAFSSAARNSKSEGVNALLGIFGGGIITLPLANKIILSMSHISIAFLNQIIITMIGTNPIYTLILSSVLSLPSAILLLASKILWFGLQNVLSALKSENIIDDYEYVVKSLLCILAIIMFKYYDILPYGLFEKKIFPSFPKEFAPSLVKFICK</sequence>
<name>A0A3G5ADE6_9VIRU</name>
<feature type="transmembrane region" description="Helical" evidence="1">
    <location>
        <begin position="83"/>
        <end position="105"/>
    </location>
</feature>
<organism evidence="2">
    <name type="scientific">Hyperionvirus sp</name>
    <dbReference type="NCBI Taxonomy" id="2487770"/>
    <lineage>
        <taxon>Viruses</taxon>
        <taxon>Varidnaviria</taxon>
        <taxon>Bamfordvirae</taxon>
        <taxon>Nucleocytoviricota</taxon>
        <taxon>Megaviricetes</taxon>
        <taxon>Imitervirales</taxon>
        <taxon>Mimiviridae</taxon>
        <taxon>Klosneuvirinae</taxon>
    </lineage>
</organism>
<evidence type="ECO:0000256" key="1">
    <source>
        <dbReference type="SAM" id="Phobius"/>
    </source>
</evidence>